<accession>A0ABT1PS35</accession>
<dbReference type="Pfam" id="PF20401">
    <property type="entry name" value="Rhomboid_2"/>
    <property type="match status" value="1"/>
</dbReference>
<feature type="transmembrane region" description="Helical" evidence="1">
    <location>
        <begin position="217"/>
        <end position="234"/>
    </location>
</feature>
<feature type="transmembrane region" description="Helical" evidence="1">
    <location>
        <begin position="130"/>
        <end position="150"/>
    </location>
</feature>
<dbReference type="RefSeq" id="WP_255919373.1">
    <property type="nucleotide sequence ID" value="NZ_JANFNG010000003.1"/>
</dbReference>
<evidence type="ECO:0000313" key="3">
    <source>
        <dbReference type="Proteomes" id="UP001057702"/>
    </source>
</evidence>
<dbReference type="Proteomes" id="UP001057702">
    <property type="component" value="Unassembled WGS sequence"/>
</dbReference>
<feature type="transmembrane region" description="Helical" evidence="1">
    <location>
        <begin position="43"/>
        <end position="62"/>
    </location>
</feature>
<comment type="caution">
    <text evidence="2">The sequence shown here is derived from an EMBL/GenBank/DDBJ whole genome shotgun (WGS) entry which is preliminary data.</text>
</comment>
<evidence type="ECO:0000313" key="2">
    <source>
        <dbReference type="EMBL" id="MCQ4080487.1"/>
    </source>
</evidence>
<sequence>MIRTFLAVVVAWYVLKAAGRHVPCARRLVVRCSPWTVRLHTWVLSAPATFCYIAVFTCFTLVQKTAPPRLVDIMTAVDSTNLDRLQKNAPSVLATSAFWVANHGEGLALYVIGFATVVAWAEHRYGTPRIVVIAVSGHIFGSLITEELLRHAILVGRAPAKLAFATDVGVSYMLVAGLAAAVLIMSGRTRIVATVLLLGVLLTPMVVSHSIWDLGHVIAALCGLVTAVLCRLSGPLRRPPQELSA</sequence>
<evidence type="ECO:0008006" key="4">
    <source>
        <dbReference type="Google" id="ProtNLM"/>
    </source>
</evidence>
<feature type="transmembrane region" description="Helical" evidence="1">
    <location>
        <begin position="162"/>
        <end position="184"/>
    </location>
</feature>
<dbReference type="EMBL" id="JANFNG010000003">
    <property type="protein sequence ID" value="MCQ4080487.1"/>
    <property type="molecule type" value="Genomic_DNA"/>
</dbReference>
<dbReference type="InterPro" id="IPR046862">
    <property type="entry name" value="Rhomboid_2"/>
</dbReference>
<gene>
    <name evidence="2" type="ORF">NGB36_07695</name>
</gene>
<keyword evidence="1" id="KW-0472">Membrane</keyword>
<keyword evidence="1" id="KW-1133">Transmembrane helix</keyword>
<reference evidence="2" key="1">
    <citation type="submission" date="2022-06" db="EMBL/GenBank/DDBJ databases">
        <title>Draft genome sequence of Streptomyces sp. RB6PN25 isolated from peat swamp forest in Thailand.</title>
        <authorList>
            <person name="Duangmal K."/>
            <person name="Klaysubun C."/>
        </authorList>
    </citation>
    <scope>NUCLEOTIDE SEQUENCE</scope>
    <source>
        <strain evidence="2">RB6PN25</strain>
    </source>
</reference>
<organism evidence="2 3">
    <name type="scientific">Streptomyces humicola</name>
    <dbReference type="NCBI Taxonomy" id="2953240"/>
    <lineage>
        <taxon>Bacteria</taxon>
        <taxon>Bacillati</taxon>
        <taxon>Actinomycetota</taxon>
        <taxon>Actinomycetes</taxon>
        <taxon>Kitasatosporales</taxon>
        <taxon>Streptomycetaceae</taxon>
        <taxon>Streptomyces</taxon>
    </lineage>
</organism>
<name>A0ABT1PS35_9ACTN</name>
<protein>
    <recommendedName>
        <fullName evidence="4">Integral membrane protein</fullName>
    </recommendedName>
</protein>
<evidence type="ECO:0000256" key="1">
    <source>
        <dbReference type="SAM" id="Phobius"/>
    </source>
</evidence>
<feature type="transmembrane region" description="Helical" evidence="1">
    <location>
        <begin position="191"/>
        <end position="211"/>
    </location>
</feature>
<keyword evidence="1" id="KW-0812">Transmembrane</keyword>
<keyword evidence="3" id="KW-1185">Reference proteome</keyword>
<proteinExistence type="predicted"/>